<sequence length="73" mass="7632">MAEAVDLIAAVAPRLSPDPETLAGWTPEAVAVAGYGAFDRISPTTAEAFGADGLDHLKQITEPWAERPPTTQA</sequence>
<evidence type="ECO:0000313" key="2">
    <source>
        <dbReference type="Proteomes" id="UP000297972"/>
    </source>
</evidence>
<dbReference type="Pfam" id="PF21810">
    <property type="entry name" value="DUF6880"/>
    <property type="match status" value="1"/>
</dbReference>
<dbReference type="EMBL" id="SRPG01000025">
    <property type="protein sequence ID" value="TGN67640.1"/>
    <property type="molecule type" value="Genomic_DNA"/>
</dbReference>
<keyword evidence="2" id="KW-1185">Reference proteome</keyword>
<gene>
    <name evidence="1" type="ORF">E4L95_04310</name>
</gene>
<comment type="caution">
    <text evidence="1">The sequence shown here is derived from an EMBL/GenBank/DDBJ whole genome shotgun (WGS) entry which is preliminary data.</text>
</comment>
<reference evidence="1 2" key="1">
    <citation type="submission" date="2019-03" db="EMBL/GenBank/DDBJ databases">
        <authorList>
            <person name="Li J."/>
        </authorList>
    </citation>
    <scope>NUCLEOTIDE SEQUENCE [LARGE SCALE GENOMIC DNA]</scope>
    <source>
        <strain evidence="1 2">3058</strain>
    </source>
</reference>
<protein>
    <submittedName>
        <fullName evidence="1">Uncharacterized protein</fullName>
    </submittedName>
</protein>
<evidence type="ECO:0000313" key="1">
    <source>
        <dbReference type="EMBL" id="TGN67640.1"/>
    </source>
</evidence>
<dbReference type="InterPro" id="IPR049245">
    <property type="entry name" value="DUF6880"/>
</dbReference>
<dbReference type="AlphaFoldDB" id="A0A4Z1CR83"/>
<accession>A0A4Z1CR83</accession>
<proteinExistence type="predicted"/>
<name>A0A4Z1CR83_9RHOB</name>
<organism evidence="1 2">
    <name type="scientific">Paracoccus liaowanqingii</name>
    <dbReference type="NCBI Taxonomy" id="2560053"/>
    <lineage>
        <taxon>Bacteria</taxon>
        <taxon>Pseudomonadati</taxon>
        <taxon>Pseudomonadota</taxon>
        <taxon>Alphaproteobacteria</taxon>
        <taxon>Rhodobacterales</taxon>
        <taxon>Paracoccaceae</taxon>
        <taxon>Paracoccus</taxon>
    </lineage>
</organism>
<dbReference type="Proteomes" id="UP000297972">
    <property type="component" value="Unassembled WGS sequence"/>
</dbReference>